<evidence type="ECO:0000256" key="3">
    <source>
        <dbReference type="ARBA" id="ARBA00022837"/>
    </source>
</evidence>
<dbReference type="KEGG" id="cbae:COR50_11040"/>
<gene>
    <name evidence="4" type="ORF">COR50_11040</name>
</gene>
<evidence type="ECO:0000256" key="2">
    <source>
        <dbReference type="ARBA" id="ARBA00011245"/>
    </source>
</evidence>
<dbReference type="EMBL" id="CP023777">
    <property type="protein sequence ID" value="ATL47657.1"/>
    <property type="molecule type" value="Genomic_DNA"/>
</dbReference>
<dbReference type="GO" id="GO:0030246">
    <property type="term" value="F:carbohydrate binding"/>
    <property type="evidence" value="ECO:0007669"/>
    <property type="project" value="InterPro"/>
</dbReference>
<evidence type="ECO:0000256" key="1">
    <source>
        <dbReference type="ARBA" id="ARBA00001913"/>
    </source>
</evidence>
<dbReference type="GO" id="GO:0033499">
    <property type="term" value="P:galactose catabolic process via UDP-galactose, Leloir pathway"/>
    <property type="evidence" value="ECO:0007669"/>
    <property type="project" value="TreeGrafter"/>
</dbReference>
<comment type="cofactor">
    <cofactor evidence="1">
        <name>Ca(2+)</name>
        <dbReference type="ChEBI" id="CHEBI:29108"/>
    </cofactor>
</comment>
<dbReference type="Proteomes" id="UP000220133">
    <property type="component" value="Chromosome"/>
</dbReference>
<evidence type="ECO:0000313" key="5">
    <source>
        <dbReference type="Proteomes" id="UP000220133"/>
    </source>
</evidence>
<comment type="subunit">
    <text evidence="2">Monomer.</text>
</comment>
<dbReference type="Pfam" id="PF01263">
    <property type="entry name" value="Aldose_epim"/>
    <property type="match status" value="1"/>
</dbReference>
<dbReference type="AlphaFoldDB" id="A0A291QUP5"/>
<dbReference type="SUPFAM" id="SSF74650">
    <property type="entry name" value="Galactose mutarotase-like"/>
    <property type="match status" value="1"/>
</dbReference>
<organism evidence="4 5">
    <name type="scientific">Chitinophaga caeni</name>
    <dbReference type="NCBI Taxonomy" id="2029983"/>
    <lineage>
        <taxon>Bacteria</taxon>
        <taxon>Pseudomonadati</taxon>
        <taxon>Bacteroidota</taxon>
        <taxon>Chitinophagia</taxon>
        <taxon>Chitinophagales</taxon>
        <taxon>Chitinophagaceae</taxon>
        <taxon>Chitinophaga</taxon>
    </lineage>
</organism>
<dbReference type="PANTHER" id="PTHR10091">
    <property type="entry name" value="ALDOSE-1-EPIMERASE"/>
    <property type="match status" value="1"/>
</dbReference>
<keyword evidence="3" id="KW-0106">Calcium</keyword>
<accession>A0A291QUP5</accession>
<dbReference type="OrthoDB" id="9808779at2"/>
<sequence length="310" mass="34939">MSFAIEKYLEDGFQILALIDRNSNTKVEIVPGKGAMLHSFTFQHQGQPLNIIDGYKDNQDYDQFVRDSFKNVKLSPFACRVQDASYTWEEQAYKIEKTSIHGLLFDVNFDLISEDADAASATVQLRHDYKATDAGYPFAFSCQVQYRLSAGNQLQVTTVIVNQSGQSIPIVDGWHPYFSTGTPVDDLELRFACTGILEFNDKLIPTGKTLPEDRFTELKSLKDISLDNSFLLDFSKPQPLCTIYDPVKKININFYPAASYPILQIYTPPHRKSIAVENLSGAPDAYNNGIHLVKLAANERKEFSTIIEVK</sequence>
<protein>
    <submittedName>
        <fullName evidence="4">Aldose epimerase</fullName>
    </submittedName>
</protein>
<dbReference type="InterPro" id="IPR008183">
    <property type="entry name" value="Aldose_1/G6P_1-epimerase"/>
</dbReference>
<dbReference type="RefSeq" id="WP_098194034.1">
    <property type="nucleotide sequence ID" value="NZ_CP023777.1"/>
</dbReference>
<dbReference type="InterPro" id="IPR014718">
    <property type="entry name" value="GH-type_carb-bd"/>
</dbReference>
<name>A0A291QUP5_9BACT</name>
<reference evidence="4 5" key="1">
    <citation type="submission" date="2017-10" db="EMBL/GenBank/DDBJ databases">
        <title>Paenichitinophaga pekingensis gen. nov., sp. nov., isolated from activated sludge.</title>
        <authorList>
            <person name="Jin D."/>
            <person name="Kong X."/>
            <person name="Deng Y."/>
            <person name="Bai Z."/>
        </authorList>
    </citation>
    <scope>NUCLEOTIDE SEQUENCE [LARGE SCALE GENOMIC DNA]</scope>
    <source>
        <strain evidence="4 5">13</strain>
    </source>
</reference>
<keyword evidence="5" id="KW-1185">Reference proteome</keyword>
<dbReference type="GO" id="GO:0006006">
    <property type="term" value="P:glucose metabolic process"/>
    <property type="evidence" value="ECO:0007669"/>
    <property type="project" value="TreeGrafter"/>
</dbReference>
<evidence type="ECO:0000313" key="4">
    <source>
        <dbReference type="EMBL" id="ATL47657.1"/>
    </source>
</evidence>
<dbReference type="InterPro" id="IPR011013">
    <property type="entry name" value="Gal_mutarotase_sf_dom"/>
</dbReference>
<proteinExistence type="predicted"/>
<dbReference type="CDD" id="cd01081">
    <property type="entry name" value="Aldose_epim"/>
    <property type="match status" value="1"/>
</dbReference>
<dbReference type="PANTHER" id="PTHR10091:SF0">
    <property type="entry name" value="GALACTOSE MUTAROTASE"/>
    <property type="match status" value="1"/>
</dbReference>
<dbReference type="Gene3D" id="2.70.98.10">
    <property type="match status" value="1"/>
</dbReference>
<dbReference type="GO" id="GO:0004034">
    <property type="term" value="F:aldose 1-epimerase activity"/>
    <property type="evidence" value="ECO:0007669"/>
    <property type="project" value="TreeGrafter"/>
</dbReference>